<evidence type="ECO:0000313" key="1">
    <source>
        <dbReference type="EMBL" id="PSN84823.1"/>
    </source>
</evidence>
<gene>
    <name evidence="1" type="ORF">B9Q02_08675</name>
</gene>
<proteinExistence type="predicted"/>
<organism evidence="1 2">
    <name type="scientific">Candidatus Marsarchaeota G1 archaeon BE_D</name>
    <dbReference type="NCBI Taxonomy" id="1978156"/>
    <lineage>
        <taxon>Archaea</taxon>
        <taxon>Candidatus Marsarchaeota</taxon>
        <taxon>Candidatus Marsarchaeota group 1</taxon>
    </lineage>
</organism>
<dbReference type="NCBIfam" id="NF033496">
    <property type="entry name" value="DUF2080_fam_acc"/>
    <property type="match status" value="1"/>
</dbReference>
<accession>A0A2R6AES6</accession>
<sequence length="53" mass="5916">MAKVKITIEGYEVIEKTVKGGGNSGRVYLPKSWIGKRVKIILLDRVNKDANQT</sequence>
<evidence type="ECO:0000313" key="2">
    <source>
        <dbReference type="Proteomes" id="UP000240569"/>
    </source>
</evidence>
<name>A0A2R6AES6_9ARCH</name>
<dbReference type="AlphaFoldDB" id="A0A2R6AES6"/>
<comment type="caution">
    <text evidence="1">The sequence shown here is derived from an EMBL/GenBank/DDBJ whole genome shotgun (WGS) entry which is preliminary data.</text>
</comment>
<reference evidence="1 2" key="1">
    <citation type="submission" date="2017-04" db="EMBL/GenBank/DDBJ databases">
        <title>Novel microbial lineages endemic to geothermal iron-oxide mats fill important gaps in the evolutionary history of Archaea.</title>
        <authorList>
            <person name="Jay Z.J."/>
            <person name="Beam J.P."/>
            <person name="Dlakic M."/>
            <person name="Rusch D.B."/>
            <person name="Kozubal M.A."/>
            <person name="Inskeep W.P."/>
        </authorList>
    </citation>
    <scope>NUCLEOTIDE SEQUENCE [LARGE SCALE GENOMIC DNA]</scope>
    <source>
        <strain evidence="1">BE_D</strain>
    </source>
</reference>
<protein>
    <submittedName>
        <fullName evidence="1">Uncharacterized protein</fullName>
    </submittedName>
</protein>
<dbReference type="Proteomes" id="UP000240569">
    <property type="component" value="Unassembled WGS sequence"/>
</dbReference>
<dbReference type="EMBL" id="NEXD01000062">
    <property type="protein sequence ID" value="PSN84823.1"/>
    <property type="molecule type" value="Genomic_DNA"/>
</dbReference>
<dbReference type="Pfam" id="PF09853">
    <property type="entry name" value="DUF2080"/>
    <property type="match status" value="1"/>
</dbReference>
<dbReference type="InterPro" id="IPR019205">
    <property type="entry name" value="DUF2080_transposon-encoded"/>
</dbReference>